<evidence type="ECO:0000256" key="6">
    <source>
        <dbReference type="SAM" id="Phobius"/>
    </source>
</evidence>
<gene>
    <name evidence="8" type="ORF">RxyAA322_22580</name>
</gene>
<evidence type="ECO:0000256" key="4">
    <source>
        <dbReference type="ARBA" id="ARBA00022989"/>
    </source>
</evidence>
<dbReference type="InterPro" id="IPR003834">
    <property type="entry name" value="Cyt_c_assmbl_TM_dom"/>
</dbReference>
<evidence type="ECO:0000259" key="7">
    <source>
        <dbReference type="Pfam" id="PF02683"/>
    </source>
</evidence>
<dbReference type="PANTHER" id="PTHR31272">
    <property type="entry name" value="CYTOCHROME C-TYPE BIOGENESIS PROTEIN HI_1454-RELATED"/>
    <property type="match status" value="1"/>
</dbReference>
<feature type="transmembrane region" description="Helical" evidence="6">
    <location>
        <begin position="69"/>
        <end position="100"/>
    </location>
</feature>
<reference evidence="8" key="1">
    <citation type="journal article" date="2019" name="Microbiol. Resour. Announc.">
        <title>Complete Genome Sequence of Rubrobacter xylanophilus Strain AA3-22, Isolated from Arima Onsen in Japan.</title>
        <authorList>
            <person name="Tomariguchi N."/>
            <person name="Miyazaki K."/>
        </authorList>
    </citation>
    <scope>NUCLEOTIDE SEQUENCE [LARGE SCALE GENOMIC DNA]</scope>
    <source>
        <strain evidence="8">AA3-22</strain>
    </source>
</reference>
<dbReference type="PANTHER" id="PTHR31272:SF6">
    <property type="entry name" value="CYTOCHROME C-TYPE BIOGENESIS CCDA-LIKE CHLOROPLASTIC PROTEIN"/>
    <property type="match status" value="1"/>
</dbReference>
<evidence type="ECO:0000313" key="8">
    <source>
        <dbReference type="EMBL" id="BBL80404.1"/>
    </source>
</evidence>
<dbReference type="GO" id="GO:0017004">
    <property type="term" value="P:cytochrome complex assembly"/>
    <property type="evidence" value="ECO:0007669"/>
    <property type="project" value="InterPro"/>
</dbReference>
<comment type="subcellular location">
    <subcellularLocation>
        <location evidence="1">Membrane</location>
        <topology evidence="1">Multi-pass membrane protein</topology>
    </subcellularLocation>
</comment>
<sequence length="246" mass="25004">MDWMVRLLLWAEPYLAWGTERLESGSPAGLVLALVAGLVLGLTPATYPMLPAVVGYVVGEGGSGGGRAFGLGVAFAAGVALVYTALGFVFGVAGLAFMTLLNRSIWLWYGLLAPVVGLMGLRALGVVSFGVPMLPVPKGTGARGRGLAGAFLLGVPFGLAGCPTCALILPSVLTAVAASGNPLLGALALLGLGIGQGAVLVAAAVAGGRVLASGWFHRYRVFVEKGLGVVLILSAAYFAWRALLWL</sequence>
<name>A0A510HKH8_9ACTN</name>
<keyword evidence="4 6" id="KW-1133">Transmembrane helix</keyword>
<dbReference type="InterPro" id="IPR051790">
    <property type="entry name" value="Cytochrome_c-biogenesis_DsbD"/>
</dbReference>
<keyword evidence="3 6" id="KW-0812">Transmembrane</keyword>
<evidence type="ECO:0000256" key="1">
    <source>
        <dbReference type="ARBA" id="ARBA00004141"/>
    </source>
</evidence>
<evidence type="ECO:0000313" key="9">
    <source>
        <dbReference type="Proteomes" id="UP000318065"/>
    </source>
</evidence>
<dbReference type="Proteomes" id="UP000318065">
    <property type="component" value="Chromosome"/>
</dbReference>
<evidence type="ECO:0000256" key="2">
    <source>
        <dbReference type="ARBA" id="ARBA00006143"/>
    </source>
</evidence>
<feature type="transmembrane region" description="Helical" evidence="6">
    <location>
        <begin position="146"/>
        <end position="177"/>
    </location>
</feature>
<protein>
    <recommendedName>
        <fullName evidence="7">Cytochrome C biogenesis protein transmembrane domain-containing protein</fullName>
    </recommendedName>
</protein>
<feature type="transmembrane region" description="Helical" evidence="6">
    <location>
        <begin position="183"/>
        <end position="207"/>
    </location>
</feature>
<dbReference type="AlphaFoldDB" id="A0A510HKH8"/>
<dbReference type="EMBL" id="AP019791">
    <property type="protein sequence ID" value="BBL80404.1"/>
    <property type="molecule type" value="Genomic_DNA"/>
</dbReference>
<proteinExistence type="inferred from homology"/>
<comment type="similarity">
    <text evidence="2">Belongs to the DsbD family.</text>
</comment>
<feature type="transmembrane region" description="Helical" evidence="6">
    <location>
        <begin position="106"/>
        <end position="134"/>
    </location>
</feature>
<organism evidence="8 9">
    <name type="scientific">Rubrobacter xylanophilus</name>
    <dbReference type="NCBI Taxonomy" id="49319"/>
    <lineage>
        <taxon>Bacteria</taxon>
        <taxon>Bacillati</taxon>
        <taxon>Actinomycetota</taxon>
        <taxon>Rubrobacteria</taxon>
        <taxon>Rubrobacterales</taxon>
        <taxon>Rubrobacteraceae</taxon>
        <taxon>Rubrobacter</taxon>
    </lineage>
</organism>
<feature type="transmembrane region" description="Helical" evidence="6">
    <location>
        <begin position="219"/>
        <end position="240"/>
    </location>
</feature>
<evidence type="ECO:0000256" key="5">
    <source>
        <dbReference type="ARBA" id="ARBA00023136"/>
    </source>
</evidence>
<dbReference type="Pfam" id="PF02683">
    <property type="entry name" value="DsbD_TM"/>
    <property type="match status" value="1"/>
</dbReference>
<accession>A0A510HKH8</accession>
<feature type="domain" description="Cytochrome C biogenesis protein transmembrane" evidence="7">
    <location>
        <begin position="30"/>
        <end position="238"/>
    </location>
</feature>
<evidence type="ECO:0000256" key="3">
    <source>
        <dbReference type="ARBA" id="ARBA00022692"/>
    </source>
</evidence>
<feature type="transmembrane region" description="Helical" evidence="6">
    <location>
        <begin position="30"/>
        <end position="57"/>
    </location>
</feature>
<dbReference type="GO" id="GO:0016020">
    <property type="term" value="C:membrane"/>
    <property type="evidence" value="ECO:0007669"/>
    <property type="project" value="UniProtKB-SubCell"/>
</dbReference>
<keyword evidence="9" id="KW-1185">Reference proteome</keyword>
<keyword evidence="5 6" id="KW-0472">Membrane</keyword>